<dbReference type="EMBL" id="CAJNBJ010000017">
    <property type="protein sequence ID" value="CAE6765820.1"/>
    <property type="molecule type" value="Genomic_DNA"/>
</dbReference>
<evidence type="ECO:0000313" key="1">
    <source>
        <dbReference type="EMBL" id="CAE6765820.1"/>
    </source>
</evidence>
<dbReference type="Proteomes" id="UP000675880">
    <property type="component" value="Unassembled WGS sequence"/>
</dbReference>
<evidence type="ECO:0000313" key="2">
    <source>
        <dbReference type="Proteomes" id="UP000675880"/>
    </source>
</evidence>
<keyword evidence="2" id="KW-1185">Reference proteome</keyword>
<accession>A0ABM8RQE5</accession>
<reference evidence="1 2" key="1">
    <citation type="submission" date="2021-02" db="EMBL/GenBank/DDBJ databases">
        <authorList>
            <person name="Han P."/>
        </authorList>
    </citation>
    <scope>NUCLEOTIDE SEQUENCE [LARGE SCALE GENOMIC DNA]</scope>
    <source>
        <strain evidence="1">Candidatus Nitrospira sp. ZN2</strain>
    </source>
</reference>
<proteinExistence type="predicted"/>
<name>A0ABM8RQE5_9BACT</name>
<comment type="caution">
    <text evidence="1">The sequence shown here is derived from an EMBL/GenBank/DDBJ whole genome shotgun (WGS) entry which is preliminary data.</text>
</comment>
<organism evidence="1 2">
    <name type="scientific">Nitrospira defluvii</name>
    <dbReference type="NCBI Taxonomy" id="330214"/>
    <lineage>
        <taxon>Bacteria</taxon>
        <taxon>Pseudomonadati</taxon>
        <taxon>Nitrospirota</taxon>
        <taxon>Nitrospiria</taxon>
        <taxon>Nitrospirales</taxon>
        <taxon>Nitrospiraceae</taxon>
        <taxon>Nitrospira</taxon>
    </lineage>
</organism>
<evidence type="ECO:0008006" key="3">
    <source>
        <dbReference type="Google" id="ProtNLM"/>
    </source>
</evidence>
<sequence length="58" mass="6740">MDYRFVLRIRADQRELSLISDLARLQNLGHYASVRAFRAMTGRSHRSSRGIQNQGHLI</sequence>
<protein>
    <recommendedName>
        <fullName evidence="3">Transposase</fullName>
    </recommendedName>
</protein>
<gene>
    <name evidence="1" type="ORF">NSPZN2_40036</name>
</gene>